<reference evidence="3 4" key="1">
    <citation type="submission" date="2020-08" db="EMBL/GenBank/DDBJ databases">
        <authorList>
            <person name="Liu C."/>
            <person name="Sun Q."/>
        </authorList>
    </citation>
    <scope>NUCLEOTIDE SEQUENCE [LARGE SCALE GENOMIC DNA]</scope>
    <source>
        <strain evidence="3 4">NSJ-22</strain>
    </source>
</reference>
<keyword evidence="3" id="KW-0540">Nuclease</keyword>
<sequence>MVEVAFEDLQNADLQIGCVYKGGMAPNLSSDPLSHLFPCGNAGGFRRVNRRDGSRLPAYVILYTSMEELEWPDFLDEKTGVFRYYGDNRKPGNDMRNTKKKGNLLLEEVFELLNSNNLEDMPPFFVFKKTGNGRDIQFLGLAAPGNNNISPGRDLVALWCSLNDQKFQNYEAYFTILDTKGKGISRDWIKSLSENHSASIDIAPDVWKKFISQGRDGIEALKAPKIIHIPSKYDQLQCDDEGKKCVDAIRKHYKDNPYGFELCAIDLLMKMDNHFVNFNLTRSWRDGGRDAIGYYSINSGGKVNAPLKIDCALEAKCYSENGGVGVKQMSRLISRIRYRQFGVLITTSYVDSQAYQEVVEDGHPILVVSATDIARILKVNSITSEDIDEYLSDIDGKRKEWEEN</sequence>
<dbReference type="InterPro" id="IPR041409">
    <property type="entry name" value="RE_AspBHI_N"/>
</dbReference>
<protein>
    <submittedName>
        <fullName evidence="3">Restriction endonuclease</fullName>
    </submittedName>
</protein>
<keyword evidence="3" id="KW-0378">Hydrolase</keyword>
<dbReference type="Gene3D" id="2.30.280.20">
    <property type="match status" value="1"/>
</dbReference>
<dbReference type="InterPro" id="IPR007560">
    <property type="entry name" value="Restrct_endonuc_IV_Mrr"/>
</dbReference>
<name>A0ABR7KCW2_9FIRM</name>
<dbReference type="Gene3D" id="3.40.1350.10">
    <property type="match status" value="1"/>
</dbReference>
<feature type="domain" description="Restriction endonuclease type IV Mrr" evidence="1">
    <location>
        <begin position="256"/>
        <end position="376"/>
    </location>
</feature>
<dbReference type="Pfam" id="PF18062">
    <property type="entry name" value="RE_AspBHI_N"/>
    <property type="match status" value="1"/>
</dbReference>
<evidence type="ECO:0000313" key="3">
    <source>
        <dbReference type="EMBL" id="MBC6010566.1"/>
    </source>
</evidence>
<dbReference type="InterPro" id="IPR011856">
    <property type="entry name" value="tRNA_endonuc-like_dom_sf"/>
</dbReference>
<dbReference type="Pfam" id="PF04471">
    <property type="entry name" value="Mrr_cat"/>
    <property type="match status" value="1"/>
</dbReference>
<evidence type="ECO:0000313" key="4">
    <source>
        <dbReference type="Proteomes" id="UP000603474"/>
    </source>
</evidence>
<dbReference type="EMBL" id="JACRWG010000047">
    <property type="protein sequence ID" value="MBC6010566.1"/>
    <property type="molecule type" value="Genomic_DNA"/>
</dbReference>
<accession>A0ABR7KCW2</accession>
<evidence type="ECO:0000259" key="1">
    <source>
        <dbReference type="Pfam" id="PF04471"/>
    </source>
</evidence>
<dbReference type="GO" id="GO:0004519">
    <property type="term" value="F:endonuclease activity"/>
    <property type="evidence" value="ECO:0007669"/>
    <property type="project" value="UniProtKB-KW"/>
</dbReference>
<comment type="caution">
    <text evidence="3">The sequence shown here is derived from an EMBL/GenBank/DDBJ whole genome shotgun (WGS) entry which is preliminary data.</text>
</comment>
<proteinExistence type="predicted"/>
<keyword evidence="3" id="KW-0255">Endonuclease</keyword>
<dbReference type="Proteomes" id="UP000603474">
    <property type="component" value="Unassembled WGS sequence"/>
</dbReference>
<organism evidence="3 4">
    <name type="scientific">Catenibacterium faecis</name>
    <dbReference type="NCBI Taxonomy" id="2764323"/>
    <lineage>
        <taxon>Bacteria</taxon>
        <taxon>Bacillati</taxon>
        <taxon>Bacillota</taxon>
        <taxon>Erysipelotrichia</taxon>
        <taxon>Erysipelotrichales</taxon>
        <taxon>Coprobacillaceae</taxon>
        <taxon>Catenibacterium</taxon>
    </lineage>
</organism>
<evidence type="ECO:0000259" key="2">
    <source>
        <dbReference type="Pfam" id="PF18062"/>
    </source>
</evidence>
<feature type="domain" description="Restriction endonuclease AspBHI N-terminal" evidence="2">
    <location>
        <begin position="27"/>
        <end position="214"/>
    </location>
</feature>
<gene>
    <name evidence="3" type="ORF">H8909_10015</name>
</gene>
<keyword evidence="4" id="KW-1185">Reference proteome</keyword>
<dbReference type="RefSeq" id="WP_187012732.1">
    <property type="nucleotide sequence ID" value="NZ_JACRWG010000047.1"/>
</dbReference>